<dbReference type="EMBL" id="CP018477">
    <property type="protein sequence ID" value="ASV73317.1"/>
    <property type="molecule type" value="Genomic_DNA"/>
</dbReference>
<accession>A0A286RBL5</accession>
<gene>
    <name evidence="1" type="ORF">THTE_0715</name>
</gene>
<sequence length="38" mass="4390">MRIKTPIVGAVHESPLHKLREFWQLKIIVHRGLDAGRS</sequence>
<reference evidence="1 2" key="1">
    <citation type="journal article" name="Front. Microbiol.">
        <title>Sugar Metabolism of the First Thermophilic Planctomycete Thermogutta terrifontis: Comparative Genomic and Transcriptomic Approaches.</title>
        <authorList>
            <person name="Elcheninov A.G."/>
            <person name="Menzel P."/>
            <person name="Gudbergsdottir S.R."/>
            <person name="Slesarev A.I."/>
            <person name="Kadnikov V.V."/>
            <person name="Krogh A."/>
            <person name="Bonch-Osmolovskaya E.A."/>
            <person name="Peng X."/>
            <person name="Kublanov I.V."/>
        </authorList>
    </citation>
    <scope>NUCLEOTIDE SEQUENCE [LARGE SCALE GENOMIC DNA]</scope>
    <source>
        <strain evidence="1 2">R1</strain>
    </source>
</reference>
<dbReference type="KEGG" id="ttf:THTE_0715"/>
<evidence type="ECO:0000313" key="2">
    <source>
        <dbReference type="Proteomes" id="UP000215086"/>
    </source>
</evidence>
<name>A0A286RBL5_9BACT</name>
<keyword evidence="2" id="KW-1185">Reference proteome</keyword>
<organism evidence="1 2">
    <name type="scientific">Thermogutta terrifontis</name>
    <dbReference type="NCBI Taxonomy" id="1331910"/>
    <lineage>
        <taxon>Bacteria</taxon>
        <taxon>Pseudomonadati</taxon>
        <taxon>Planctomycetota</taxon>
        <taxon>Planctomycetia</taxon>
        <taxon>Pirellulales</taxon>
        <taxon>Thermoguttaceae</taxon>
        <taxon>Thermogutta</taxon>
    </lineage>
</organism>
<proteinExistence type="predicted"/>
<protein>
    <submittedName>
        <fullName evidence="1">Uncharacterized protein</fullName>
    </submittedName>
</protein>
<evidence type="ECO:0000313" key="1">
    <source>
        <dbReference type="EMBL" id="ASV73317.1"/>
    </source>
</evidence>
<dbReference type="AlphaFoldDB" id="A0A286RBL5"/>
<dbReference type="Proteomes" id="UP000215086">
    <property type="component" value="Chromosome"/>
</dbReference>